<keyword evidence="2" id="KW-1185">Reference proteome</keyword>
<sequence length="126" mass="14451">MVFFYARLQLNIGADAATRCKGLKCLLARHLLFSRLAFCNTICVWLARLCTENLVYCHNCCWFPTFFIDKFTTANIAAGCKLIYLIHTFTSQKIVCCPVRFNLPPYLSKVKLIGRAVWLVMVFLVT</sequence>
<gene>
    <name evidence="1" type="ORF">POM88_023752</name>
</gene>
<proteinExistence type="predicted"/>
<accession>A0AAD8IHL5</accession>
<reference evidence="1" key="1">
    <citation type="submission" date="2023-02" db="EMBL/GenBank/DDBJ databases">
        <title>Genome of toxic invasive species Heracleum sosnowskyi carries increased number of genes despite the absence of recent whole-genome duplications.</title>
        <authorList>
            <person name="Schelkunov M."/>
            <person name="Shtratnikova V."/>
            <person name="Makarenko M."/>
            <person name="Klepikova A."/>
            <person name="Omelchenko D."/>
            <person name="Novikova G."/>
            <person name="Obukhova E."/>
            <person name="Bogdanov V."/>
            <person name="Penin A."/>
            <person name="Logacheva M."/>
        </authorList>
    </citation>
    <scope>NUCLEOTIDE SEQUENCE</scope>
    <source>
        <strain evidence="1">Hsosn_3</strain>
        <tissue evidence="1">Leaf</tissue>
    </source>
</reference>
<evidence type="ECO:0000313" key="2">
    <source>
        <dbReference type="Proteomes" id="UP001237642"/>
    </source>
</evidence>
<comment type="caution">
    <text evidence="1">The sequence shown here is derived from an EMBL/GenBank/DDBJ whole genome shotgun (WGS) entry which is preliminary data.</text>
</comment>
<evidence type="ECO:0000313" key="1">
    <source>
        <dbReference type="EMBL" id="KAK1386017.1"/>
    </source>
</evidence>
<dbReference type="EMBL" id="JAUIZM010000005">
    <property type="protein sequence ID" value="KAK1386017.1"/>
    <property type="molecule type" value="Genomic_DNA"/>
</dbReference>
<dbReference type="Proteomes" id="UP001237642">
    <property type="component" value="Unassembled WGS sequence"/>
</dbReference>
<dbReference type="AlphaFoldDB" id="A0AAD8IHL5"/>
<protein>
    <submittedName>
        <fullName evidence="1">Uncharacterized protein</fullName>
    </submittedName>
</protein>
<reference evidence="1" key="2">
    <citation type="submission" date="2023-05" db="EMBL/GenBank/DDBJ databases">
        <authorList>
            <person name="Schelkunov M.I."/>
        </authorList>
    </citation>
    <scope>NUCLEOTIDE SEQUENCE</scope>
    <source>
        <strain evidence="1">Hsosn_3</strain>
        <tissue evidence="1">Leaf</tissue>
    </source>
</reference>
<organism evidence="1 2">
    <name type="scientific">Heracleum sosnowskyi</name>
    <dbReference type="NCBI Taxonomy" id="360622"/>
    <lineage>
        <taxon>Eukaryota</taxon>
        <taxon>Viridiplantae</taxon>
        <taxon>Streptophyta</taxon>
        <taxon>Embryophyta</taxon>
        <taxon>Tracheophyta</taxon>
        <taxon>Spermatophyta</taxon>
        <taxon>Magnoliopsida</taxon>
        <taxon>eudicotyledons</taxon>
        <taxon>Gunneridae</taxon>
        <taxon>Pentapetalae</taxon>
        <taxon>asterids</taxon>
        <taxon>campanulids</taxon>
        <taxon>Apiales</taxon>
        <taxon>Apiaceae</taxon>
        <taxon>Apioideae</taxon>
        <taxon>apioid superclade</taxon>
        <taxon>Tordylieae</taxon>
        <taxon>Tordyliinae</taxon>
        <taxon>Heracleum</taxon>
    </lineage>
</organism>
<name>A0AAD8IHL5_9APIA</name>